<dbReference type="Proteomes" id="UP000002588">
    <property type="component" value="Chromosome"/>
</dbReference>
<gene>
    <name evidence="9" type="primary">cycA2</name>
    <name evidence="9" type="ordered locus">azo2339</name>
</gene>
<sequence>MKKCFKPLVAILLATASLGAAAQQAKPEQLIKWRQSVYQVLAWNQARIKANVEGQFNKDEVIRAANSTAAIANSGLGALFAPGTDTGKGWRDTTVKPELFSDTKGAAEAAGNFAREANELARVAATGDAAAVKVQFGKVGESCKACHDDYRKKD</sequence>
<keyword evidence="1" id="KW-0813">Transport</keyword>
<dbReference type="STRING" id="62928.azo2339"/>
<dbReference type="GO" id="GO:0020037">
    <property type="term" value="F:heme binding"/>
    <property type="evidence" value="ECO:0007669"/>
    <property type="project" value="InterPro"/>
</dbReference>
<evidence type="ECO:0000256" key="4">
    <source>
        <dbReference type="ARBA" id="ARBA00022982"/>
    </source>
</evidence>
<organism evidence="9 10">
    <name type="scientific">Azoarcus sp. (strain BH72)</name>
    <dbReference type="NCBI Taxonomy" id="418699"/>
    <lineage>
        <taxon>Bacteria</taxon>
        <taxon>Pseudomonadati</taxon>
        <taxon>Pseudomonadota</taxon>
        <taxon>Betaproteobacteria</taxon>
        <taxon>Rhodocyclales</taxon>
        <taxon>Zoogloeaceae</taxon>
        <taxon>Azoarcus</taxon>
    </lineage>
</organism>
<proteinExistence type="predicted"/>
<dbReference type="InterPro" id="IPR015984">
    <property type="entry name" value="Cyt_c_prime_subgr"/>
</dbReference>
<dbReference type="OrthoDB" id="5520910at2"/>
<evidence type="ECO:0000256" key="1">
    <source>
        <dbReference type="ARBA" id="ARBA00022448"/>
    </source>
</evidence>
<keyword evidence="8" id="KW-0732">Signal</keyword>
<dbReference type="InterPro" id="IPR010980">
    <property type="entry name" value="Cyt_c/b562"/>
</dbReference>
<dbReference type="HOGENOM" id="CLU_106713_4_0_4"/>
<evidence type="ECO:0000313" key="10">
    <source>
        <dbReference type="Proteomes" id="UP000002588"/>
    </source>
</evidence>
<evidence type="ECO:0000256" key="5">
    <source>
        <dbReference type="ARBA" id="ARBA00023004"/>
    </source>
</evidence>
<evidence type="ECO:0000256" key="7">
    <source>
        <dbReference type="PIRSR" id="PIRSR000027-2"/>
    </source>
</evidence>
<dbReference type="KEGG" id="aoa:dqs_2469"/>
<dbReference type="InterPro" id="IPR002321">
    <property type="entry name" value="Cyt_c_II"/>
</dbReference>
<dbReference type="KEGG" id="azo:azo2339"/>
<dbReference type="PIRSF" id="PIRSF000027">
    <property type="entry name" value="Cytc_c_prime"/>
    <property type="match status" value="1"/>
</dbReference>
<keyword evidence="4" id="KW-0249">Electron transport</keyword>
<keyword evidence="5 6" id="KW-0408">Iron</keyword>
<comment type="PTM">
    <text evidence="7">Binds 1 heme group per subunit.</text>
</comment>
<dbReference type="GO" id="GO:0005506">
    <property type="term" value="F:iron ion binding"/>
    <property type="evidence" value="ECO:0007669"/>
    <property type="project" value="InterPro"/>
</dbReference>
<feature type="binding site" description="covalent" evidence="7">
    <location>
        <position position="146"/>
    </location>
    <ligand>
        <name>heme c</name>
        <dbReference type="ChEBI" id="CHEBI:61717"/>
    </ligand>
</feature>
<reference evidence="9 10" key="1">
    <citation type="journal article" date="2006" name="Nat. Biotechnol.">
        <title>Complete genome of the mutualistic, N2-fixing grass endophyte Azoarcus sp. strain BH72.</title>
        <authorList>
            <person name="Krause A."/>
            <person name="Ramakumar A."/>
            <person name="Bartels D."/>
            <person name="Battistoni F."/>
            <person name="Bekel T."/>
            <person name="Boch J."/>
            <person name="Boehm M."/>
            <person name="Friedrich F."/>
            <person name="Hurek T."/>
            <person name="Krause L."/>
            <person name="Linke B."/>
            <person name="McHardy A.C."/>
            <person name="Sarkar A."/>
            <person name="Schneiker S."/>
            <person name="Syed A.A."/>
            <person name="Thauer R."/>
            <person name="Vorhoelter F.-J."/>
            <person name="Weidner S."/>
            <person name="Puehler A."/>
            <person name="Reinhold-Hurek B."/>
            <person name="Kaiser O."/>
            <person name="Goesmann A."/>
        </authorList>
    </citation>
    <scope>NUCLEOTIDE SEQUENCE [LARGE SCALE GENOMIC DNA]</scope>
    <source>
        <strain evidence="9 10">BH72</strain>
    </source>
</reference>
<dbReference type="Pfam" id="PF01322">
    <property type="entry name" value="Cytochrom_C_2"/>
    <property type="match status" value="1"/>
</dbReference>
<name>A1K801_AZOSB</name>
<evidence type="ECO:0000256" key="3">
    <source>
        <dbReference type="ARBA" id="ARBA00022723"/>
    </source>
</evidence>
<evidence type="ECO:0000256" key="2">
    <source>
        <dbReference type="ARBA" id="ARBA00022617"/>
    </source>
</evidence>
<protein>
    <submittedName>
        <fullName evidence="9">Probable cytochrome c</fullName>
    </submittedName>
</protein>
<dbReference type="Gene3D" id="1.20.120.10">
    <property type="entry name" value="Cytochrome c/b562"/>
    <property type="match status" value="1"/>
</dbReference>
<dbReference type="RefSeq" id="WP_011766070.1">
    <property type="nucleotide sequence ID" value="NC_008702.1"/>
</dbReference>
<accession>A1K801</accession>
<evidence type="ECO:0000313" key="9">
    <source>
        <dbReference type="EMBL" id="CAL94956.1"/>
    </source>
</evidence>
<dbReference type="PRINTS" id="PR00608">
    <property type="entry name" value="CYTCHROMECII"/>
</dbReference>
<dbReference type="EMBL" id="AM406670">
    <property type="protein sequence ID" value="CAL94956.1"/>
    <property type="molecule type" value="Genomic_DNA"/>
</dbReference>
<dbReference type="InterPro" id="IPR012127">
    <property type="entry name" value="Cyt_c_prime"/>
</dbReference>
<dbReference type="SUPFAM" id="SSF47175">
    <property type="entry name" value="Cytochromes"/>
    <property type="match status" value="1"/>
</dbReference>
<evidence type="ECO:0000256" key="8">
    <source>
        <dbReference type="SAM" id="SignalP"/>
    </source>
</evidence>
<feature type="binding site" description="covalent" evidence="7">
    <location>
        <position position="143"/>
    </location>
    <ligand>
        <name>heme c</name>
        <dbReference type="ChEBI" id="CHEBI:61717"/>
    </ligand>
</feature>
<dbReference type="AlphaFoldDB" id="A1K801"/>
<dbReference type="GO" id="GO:0042597">
    <property type="term" value="C:periplasmic space"/>
    <property type="evidence" value="ECO:0007669"/>
    <property type="project" value="InterPro"/>
</dbReference>
<feature type="signal peptide" evidence="8">
    <location>
        <begin position="1"/>
        <end position="22"/>
    </location>
</feature>
<dbReference type="GO" id="GO:0009055">
    <property type="term" value="F:electron transfer activity"/>
    <property type="evidence" value="ECO:0007669"/>
    <property type="project" value="InterPro"/>
</dbReference>
<feature type="chain" id="PRO_5002635463" evidence="8">
    <location>
        <begin position="23"/>
        <end position="154"/>
    </location>
</feature>
<keyword evidence="10" id="KW-1185">Reference proteome</keyword>
<keyword evidence="2 7" id="KW-0349">Heme</keyword>
<evidence type="ECO:0000256" key="6">
    <source>
        <dbReference type="PIRSR" id="PIRSR000027-1"/>
    </source>
</evidence>
<feature type="binding site" description="axial binding residue" evidence="6">
    <location>
        <position position="147"/>
    </location>
    <ligand>
        <name>heme c</name>
        <dbReference type="ChEBI" id="CHEBI:61717"/>
    </ligand>
    <ligandPart>
        <name>Fe</name>
        <dbReference type="ChEBI" id="CHEBI:18248"/>
    </ligandPart>
</feature>
<dbReference type="GO" id="GO:0022900">
    <property type="term" value="P:electron transport chain"/>
    <property type="evidence" value="ECO:0007669"/>
    <property type="project" value="InterPro"/>
</dbReference>
<dbReference type="PROSITE" id="PS51009">
    <property type="entry name" value="CYTCII"/>
    <property type="match status" value="1"/>
</dbReference>
<keyword evidence="3 6" id="KW-0479">Metal-binding</keyword>
<dbReference type="eggNOG" id="COG3909">
    <property type="taxonomic scope" value="Bacteria"/>
</dbReference>